<dbReference type="PANTHER" id="PTHR13932">
    <property type="entry name" value="COPROPORPHYRINIGEN III OXIDASE"/>
    <property type="match status" value="1"/>
</dbReference>
<comment type="subcellular location">
    <subcellularLocation>
        <location evidence="2">Cytoplasm</location>
    </subcellularLocation>
</comment>
<dbReference type="GO" id="GO:0005737">
    <property type="term" value="C:cytoplasm"/>
    <property type="evidence" value="ECO:0007669"/>
    <property type="project" value="UniProtKB-SubCell"/>
</dbReference>
<dbReference type="InterPro" id="IPR058240">
    <property type="entry name" value="rSAM_sf"/>
</dbReference>
<keyword evidence="2" id="KW-0963">Cytoplasm</keyword>
<evidence type="ECO:0000313" key="4">
    <source>
        <dbReference type="EMBL" id="BAU17346.1"/>
    </source>
</evidence>
<dbReference type="GO" id="GO:0046872">
    <property type="term" value="F:metal ion binding"/>
    <property type="evidence" value="ECO:0007669"/>
    <property type="project" value="UniProtKB-UniRule"/>
</dbReference>
<dbReference type="GO" id="GO:0006779">
    <property type="term" value="P:porphyrin-containing compound biosynthetic process"/>
    <property type="evidence" value="ECO:0007669"/>
    <property type="project" value="InterPro"/>
</dbReference>
<dbReference type="InterPro" id="IPR034505">
    <property type="entry name" value="Coproporphyrinogen-III_oxidase"/>
</dbReference>
<dbReference type="Proteomes" id="UP000217431">
    <property type="component" value="Chromosome I"/>
</dbReference>
<protein>
    <recommendedName>
        <fullName evidence="2">Heme chaperone HemW</fullName>
    </recommendedName>
</protein>
<dbReference type="PROSITE" id="PS51918">
    <property type="entry name" value="RADICAL_SAM"/>
    <property type="match status" value="1"/>
</dbReference>
<name>A0A0S3UIK7_PREIN</name>
<feature type="domain" description="Radical SAM core" evidence="3">
    <location>
        <begin position="1"/>
        <end position="246"/>
    </location>
</feature>
<dbReference type="NCBIfam" id="TIGR00539">
    <property type="entry name" value="hemN_rel"/>
    <property type="match status" value="1"/>
</dbReference>
<dbReference type="SMART" id="SM00729">
    <property type="entry name" value="Elp3"/>
    <property type="match status" value="1"/>
</dbReference>
<evidence type="ECO:0000256" key="1">
    <source>
        <dbReference type="ARBA" id="ARBA00006100"/>
    </source>
</evidence>
<keyword evidence="2" id="KW-0408">Iron</keyword>
<organism evidence="4 5">
    <name type="scientific">Prevotella intermedia</name>
    <dbReference type="NCBI Taxonomy" id="28131"/>
    <lineage>
        <taxon>Bacteria</taxon>
        <taxon>Pseudomonadati</taxon>
        <taxon>Bacteroidota</taxon>
        <taxon>Bacteroidia</taxon>
        <taxon>Bacteroidales</taxon>
        <taxon>Prevotellaceae</taxon>
        <taxon>Prevotella</taxon>
    </lineage>
</organism>
<keyword evidence="2" id="KW-0479">Metal-binding</keyword>
<gene>
    <name evidence="4" type="ORF">PIOMA14_I_0838</name>
</gene>
<dbReference type="EMBL" id="AP014597">
    <property type="protein sequence ID" value="BAU17346.1"/>
    <property type="molecule type" value="Genomic_DNA"/>
</dbReference>
<dbReference type="Gene3D" id="3.30.750.200">
    <property type="match status" value="1"/>
</dbReference>
<dbReference type="InterPro" id="IPR004559">
    <property type="entry name" value="HemW-like"/>
</dbReference>
<keyword evidence="2" id="KW-0143">Chaperone</keyword>
<comment type="function">
    <text evidence="2">Probably acts as a heme chaperone, transferring heme to an unknown acceptor. Binds one molecule of heme per monomer, possibly covalently. Binds 1 [4Fe-4S] cluster. The cluster is coordinated with 3 cysteines and an exchangeable S-adenosyl-L-methionine.</text>
</comment>
<dbReference type="GO" id="GO:0051539">
    <property type="term" value="F:4 iron, 4 sulfur cluster binding"/>
    <property type="evidence" value="ECO:0007669"/>
    <property type="project" value="UniProtKB-UniRule"/>
</dbReference>
<comment type="similarity">
    <text evidence="1">Belongs to the anaerobic coproporphyrinogen-III oxidase family. HemW subfamily.</text>
</comment>
<dbReference type="Pfam" id="PF04055">
    <property type="entry name" value="Radical_SAM"/>
    <property type="match status" value="1"/>
</dbReference>
<reference evidence="4 5" key="1">
    <citation type="journal article" date="2016" name="DNA Res.">
        <title>The complete genome sequencing of Prevotella intermedia strain OMA14 and a subsequent fine-scale, intra-species genomic comparison reveal an unusual amplification of conjugative and mobile transposons and identify a novel Prevotella-lineage-specific repeat.</title>
        <authorList>
            <person name="Naito M."/>
            <person name="Ogura Y."/>
            <person name="Itoh T."/>
            <person name="Shoji M."/>
            <person name="Okamoto M."/>
            <person name="Hayashi T."/>
            <person name="Nakayama K."/>
        </authorList>
    </citation>
    <scope>NUCLEOTIDE SEQUENCE [LARGE SCALE GENOMIC DNA]</scope>
    <source>
        <strain evidence="4 5">OMA14</strain>
    </source>
</reference>
<dbReference type="SFLD" id="SFLDG01065">
    <property type="entry name" value="anaerobic_coproporphyrinogen-I"/>
    <property type="match status" value="1"/>
</dbReference>
<dbReference type="InterPro" id="IPR006638">
    <property type="entry name" value="Elp3/MiaA/NifB-like_rSAM"/>
</dbReference>
<dbReference type="GO" id="GO:0004109">
    <property type="term" value="F:coproporphyrinogen oxidase activity"/>
    <property type="evidence" value="ECO:0007669"/>
    <property type="project" value="InterPro"/>
</dbReference>
<dbReference type="SFLD" id="SFLDF00562">
    <property type="entry name" value="HemN-like__clustered_with_heat"/>
    <property type="match status" value="1"/>
</dbReference>
<dbReference type="RefSeq" id="WP_096405294.1">
    <property type="nucleotide sequence ID" value="NZ_AP014597.1"/>
</dbReference>
<evidence type="ECO:0000256" key="2">
    <source>
        <dbReference type="RuleBase" id="RU364116"/>
    </source>
</evidence>
<accession>A0A0S3UIK7</accession>
<keyword evidence="2" id="KW-0411">Iron-sulfur</keyword>
<sequence>MAGLYIHIPFCASRCIYCDFYSTLTPRAEKASVVDLYVDALCKEAATQRHYIFGEKSDPAERLETIYFGGGTPSQLHARHIEKIFRCIAENYADRMANYDDMEITLECNPDDITTEYAENLRHLPINRISMGAQTFSDERLKFLRRRHKAADVQTAIDRLHRAGIVNISIDLMFGFPNETIEEWQLDIDKAIALDVEHLSAYSLMYEEGTPLYQLLQKGKVKDMDEELYRTMYDTLIDRLALANYEQYEISNFAKLAHTAVSPFRSRHNSAYWANKPYLGIGASAHSYNLSTRRWNIDNLQEYIDGITNNRPIYEVETIDANTHYDDMVTTALRTKSGIDLTALPSPYKEHIAKASATLISQSLLAITDNYLHLTRNGIYVSDFVMSELMYV</sequence>
<dbReference type="SFLD" id="SFLDS00029">
    <property type="entry name" value="Radical_SAM"/>
    <property type="match status" value="1"/>
</dbReference>
<dbReference type="CDD" id="cd01335">
    <property type="entry name" value="Radical_SAM"/>
    <property type="match status" value="1"/>
</dbReference>
<dbReference type="AlphaFoldDB" id="A0A0S3UIK7"/>
<keyword evidence="2" id="KW-0949">S-adenosyl-L-methionine</keyword>
<dbReference type="STRING" id="28131.BWX40_04345"/>
<dbReference type="InterPro" id="IPR007197">
    <property type="entry name" value="rSAM"/>
</dbReference>
<keyword evidence="2" id="KW-0004">4Fe-4S</keyword>
<dbReference type="SUPFAM" id="SSF102114">
    <property type="entry name" value="Radical SAM enzymes"/>
    <property type="match status" value="1"/>
</dbReference>
<dbReference type="PANTHER" id="PTHR13932:SF5">
    <property type="entry name" value="RADICAL S-ADENOSYL METHIONINE DOMAIN-CONTAINING PROTEIN 1, MITOCHONDRIAL"/>
    <property type="match status" value="1"/>
</dbReference>
<evidence type="ECO:0000259" key="3">
    <source>
        <dbReference type="PROSITE" id="PS51918"/>
    </source>
</evidence>
<proteinExistence type="inferred from homology"/>
<keyword evidence="2" id="KW-0349">Heme</keyword>
<evidence type="ECO:0000313" key="5">
    <source>
        <dbReference type="Proteomes" id="UP000217431"/>
    </source>
</evidence>